<keyword evidence="1" id="KW-0479">Metal-binding</keyword>
<dbReference type="RefSeq" id="XP_018277938.1">
    <property type="nucleotide sequence ID" value="XM_018419393.1"/>
</dbReference>
<evidence type="ECO:0000313" key="7">
    <source>
        <dbReference type="EMBL" id="KLT41447.1"/>
    </source>
</evidence>
<keyword evidence="2" id="KW-0805">Transcription regulation</keyword>
<evidence type="ECO:0000256" key="5">
    <source>
        <dbReference type="SAM" id="MobiDB-lite"/>
    </source>
</evidence>
<evidence type="ECO:0000256" key="3">
    <source>
        <dbReference type="ARBA" id="ARBA00023163"/>
    </source>
</evidence>
<gene>
    <name evidence="7" type="ORF">CC85DRAFT_121410</name>
</gene>
<dbReference type="Proteomes" id="UP000053611">
    <property type="component" value="Unassembled WGS sequence"/>
</dbReference>
<dbReference type="InterPro" id="IPR051127">
    <property type="entry name" value="Fungal_SecMet_Regulators"/>
</dbReference>
<feature type="compositionally biased region" description="Polar residues" evidence="5">
    <location>
        <begin position="1"/>
        <end position="17"/>
    </location>
</feature>
<feature type="region of interest" description="Disordered" evidence="5">
    <location>
        <begin position="1"/>
        <end position="87"/>
    </location>
</feature>
<dbReference type="SMART" id="SM00906">
    <property type="entry name" value="Fungal_trans"/>
    <property type="match status" value="1"/>
</dbReference>
<dbReference type="EMBL" id="KQ087218">
    <property type="protein sequence ID" value="KLT41447.1"/>
    <property type="molecule type" value="Genomic_DNA"/>
</dbReference>
<dbReference type="PROSITE" id="PS00463">
    <property type="entry name" value="ZN2_CY6_FUNGAL_1"/>
    <property type="match status" value="1"/>
</dbReference>
<keyword evidence="4" id="KW-0539">Nucleus</keyword>
<dbReference type="STRING" id="879819.A0A0J0XK51"/>
<evidence type="ECO:0000256" key="1">
    <source>
        <dbReference type="ARBA" id="ARBA00022723"/>
    </source>
</evidence>
<dbReference type="CDD" id="cd12148">
    <property type="entry name" value="fungal_TF_MHR"/>
    <property type="match status" value="1"/>
</dbReference>
<protein>
    <recommendedName>
        <fullName evidence="6">Zn(2)-C6 fungal-type domain-containing protein</fullName>
    </recommendedName>
</protein>
<dbReference type="GO" id="GO:0003677">
    <property type="term" value="F:DNA binding"/>
    <property type="evidence" value="ECO:0007669"/>
    <property type="project" value="InterPro"/>
</dbReference>
<dbReference type="PROSITE" id="PS50048">
    <property type="entry name" value="ZN2_CY6_FUNGAL_2"/>
    <property type="match status" value="1"/>
</dbReference>
<feature type="domain" description="Zn(2)-C6 fungal-type" evidence="6">
    <location>
        <begin position="95"/>
        <end position="127"/>
    </location>
</feature>
<dbReference type="GO" id="GO:0000981">
    <property type="term" value="F:DNA-binding transcription factor activity, RNA polymerase II-specific"/>
    <property type="evidence" value="ECO:0007669"/>
    <property type="project" value="InterPro"/>
</dbReference>
<dbReference type="OrthoDB" id="434771at2759"/>
<accession>A0A0J0XK51</accession>
<dbReference type="CDD" id="cd00067">
    <property type="entry name" value="GAL4"/>
    <property type="match status" value="1"/>
</dbReference>
<dbReference type="GO" id="GO:0008270">
    <property type="term" value="F:zinc ion binding"/>
    <property type="evidence" value="ECO:0007669"/>
    <property type="project" value="InterPro"/>
</dbReference>
<dbReference type="PANTHER" id="PTHR47424:SF6">
    <property type="entry name" value="PROLINE UTILIZATION TRANS-ACTIVATOR"/>
    <property type="match status" value="1"/>
</dbReference>
<dbReference type="PANTHER" id="PTHR47424">
    <property type="entry name" value="REGULATORY PROTEIN GAL4"/>
    <property type="match status" value="1"/>
</dbReference>
<reference evidence="7 8" key="1">
    <citation type="submission" date="2015-03" db="EMBL/GenBank/DDBJ databases">
        <title>Genomics and transcriptomics of the oil-accumulating basidiomycete yeast T. oleaginosus allow insights into substrate utilization and the diverse evolutionary trajectories of mating systems in fungi.</title>
        <authorList>
            <consortium name="DOE Joint Genome Institute"/>
            <person name="Kourist R."/>
            <person name="Kracht O."/>
            <person name="Bracharz F."/>
            <person name="Lipzen A."/>
            <person name="Nolan M."/>
            <person name="Ohm R."/>
            <person name="Grigoriev I."/>
            <person name="Sun S."/>
            <person name="Heitman J."/>
            <person name="Bruck T."/>
            <person name="Nowrousian M."/>
        </authorList>
    </citation>
    <scope>NUCLEOTIDE SEQUENCE [LARGE SCALE GENOMIC DNA]</scope>
    <source>
        <strain evidence="7 8">IBC0246</strain>
    </source>
</reference>
<dbReference type="Pfam" id="PF04082">
    <property type="entry name" value="Fungal_trans"/>
    <property type="match status" value="1"/>
</dbReference>
<dbReference type="GO" id="GO:0006351">
    <property type="term" value="P:DNA-templated transcription"/>
    <property type="evidence" value="ECO:0007669"/>
    <property type="project" value="InterPro"/>
</dbReference>
<dbReference type="Gene3D" id="4.10.240.10">
    <property type="entry name" value="Zn(2)-C6 fungal-type DNA-binding domain"/>
    <property type="match status" value="1"/>
</dbReference>
<dbReference type="SMART" id="SM00066">
    <property type="entry name" value="GAL4"/>
    <property type="match status" value="1"/>
</dbReference>
<keyword evidence="3" id="KW-0804">Transcription</keyword>
<keyword evidence="8" id="KW-1185">Reference proteome</keyword>
<name>A0A0J0XK51_9TREE</name>
<feature type="compositionally biased region" description="Basic and acidic residues" evidence="5">
    <location>
        <begin position="72"/>
        <end position="87"/>
    </location>
</feature>
<dbReference type="InterPro" id="IPR007219">
    <property type="entry name" value="XnlR_reg_dom"/>
</dbReference>
<dbReference type="InterPro" id="IPR001138">
    <property type="entry name" value="Zn2Cys6_DnaBD"/>
</dbReference>
<evidence type="ECO:0000259" key="6">
    <source>
        <dbReference type="PROSITE" id="PS50048"/>
    </source>
</evidence>
<organism evidence="7 8">
    <name type="scientific">Cutaneotrichosporon oleaginosum</name>
    <dbReference type="NCBI Taxonomy" id="879819"/>
    <lineage>
        <taxon>Eukaryota</taxon>
        <taxon>Fungi</taxon>
        <taxon>Dikarya</taxon>
        <taxon>Basidiomycota</taxon>
        <taxon>Agaricomycotina</taxon>
        <taxon>Tremellomycetes</taxon>
        <taxon>Trichosporonales</taxon>
        <taxon>Trichosporonaceae</taxon>
        <taxon>Cutaneotrichosporon</taxon>
    </lineage>
</organism>
<evidence type="ECO:0000256" key="2">
    <source>
        <dbReference type="ARBA" id="ARBA00023015"/>
    </source>
</evidence>
<dbReference type="GeneID" id="28979996"/>
<proteinExistence type="predicted"/>
<dbReference type="AlphaFoldDB" id="A0A0J0XK51"/>
<dbReference type="SUPFAM" id="SSF57701">
    <property type="entry name" value="Zn2/Cys6 DNA-binding domain"/>
    <property type="match status" value="1"/>
</dbReference>
<evidence type="ECO:0000313" key="8">
    <source>
        <dbReference type="Proteomes" id="UP000053611"/>
    </source>
</evidence>
<dbReference type="InterPro" id="IPR036864">
    <property type="entry name" value="Zn2-C6_fun-type_DNA-bd_sf"/>
</dbReference>
<sequence>MSGTSYHGGEYSSSSASGHLRRAPPRARPGDEDEFYPDLVHYTPAPHTLDEASVASSASPGEGPSLSRPRVRQTDEERKAKRRVPEDKRRRVEVSCDRCKLRKTKCFRDASEAACKECARAGVACVSKLPRKRRIYATEEQLTGRFRALDAIVRHLYSGRDLESDESVEALAAELGAGSAEVGSAIGDAPVNQRLANLTVPEGRLMRSPAGPIYLGAASTFLFASQVRELVKRSKLDNLVSFDEAGLRRFLQTADLASSGAARSHTGRDQEDDAAVHSDAIFQSSVLATSLPPREVCDGPLSAFFNHVHPSFSIFHRSSFQDQYQAIWTREGHELDPGWACALLMALVLGVQAVESERSARGFPVTAAARYLAIAKDHVARLTTTTSLASVQALMLLSLYHYNAGERSSAWTFIGQAARIAVSMGMHRDGEDGNFDTIERNLRRLVWWQLFIFEQTLSLDLGRPGSGTDLSDVTVALPDPAVMDQGDYPTEYLKHSVALADLSIKVKRYVAATSMDYEDPRKLTHSTLQAEDLHRLLLRWESHLGELLDTEYPFATARLRRMHLLLHIQYQHLTAVLGRPFVLCHAHHMALSRTQAVHPLDPRLESLATTARDAARLTLDYLHRLAESDLLEPKVWLDFAYAHHATFILGLHSKFGLKDPDDRRAVTDMVNRAQRLTLAPTYRLLMQITTQYAYIVGLAPDNQASLGPSMKVSSQRLAPMQGQASLEELFSILPEDPKVIEPFGDLRAFGMDGVVPMDYFDVGLRDATGGNRGGMEAQALR</sequence>
<evidence type="ECO:0000256" key="4">
    <source>
        <dbReference type="ARBA" id="ARBA00023242"/>
    </source>
</evidence>